<organism evidence="1 2">
    <name type="scientific">Zygosaccharomyces mellis</name>
    <dbReference type="NCBI Taxonomy" id="42258"/>
    <lineage>
        <taxon>Eukaryota</taxon>
        <taxon>Fungi</taxon>
        <taxon>Dikarya</taxon>
        <taxon>Ascomycota</taxon>
        <taxon>Saccharomycotina</taxon>
        <taxon>Saccharomycetes</taxon>
        <taxon>Saccharomycetales</taxon>
        <taxon>Saccharomycetaceae</taxon>
        <taxon>Zygosaccharomyces</taxon>
    </lineage>
</organism>
<accession>A0A4C2EAW7</accession>
<name>A0A4C2EAW7_9SACH</name>
<reference evidence="1 2" key="1">
    <citation type="submission" date="2019-01" db="EMBL/GenBank/DDBJ databases">
        <title>Draft Genome Sequencing of Zygosaccharomyces mellis Ca-7.</title>
        <authorList>
            <person name="Shiwa Y."/>
            <person name="Kanesaki Y."/>
            <person name="Ishige T."/>
            <person name="Mura K."/>
            <person name="Hori T."/>
            <person name="Tamura T."/>
        </authorList>
    </citation>
    <scope>NUCLEOTIDE SEQUENCE [LARGE SCALE GENOMIC DNA]</scope>
    <source>
        <strain evidence="1 2">Ca-7</strain>
    </source>
</reference>
<dbReference type="AlphaFoldDB" id="A0A4C2EAW7"/>
<evidence type="ECO:0000313" key="1">
    <source>
        <dbReference type="EMBL" id="GCF00387.1"/>
    </source>
</evidence>
<dbReference type="Proteomes" id="UP000301737">
    <property type="component" value="Unassembled WGS sequence"/>
</dbReference>
<protein>
    <submittedName>
        <fullName evidence="1">Uncharacterized protein</fullName>
    </submittedName>
</protein>
<keyword evidence="2" id="KW-1185">Reference proteome</keyword>
<sequence length="325" mass="36337">MTENDNSWHLIGLQEGQKVSSKSLNIDLVSEESHVDDDILSNTSSSDDPAEFSFRSANEDYQAGLGSISDSLTTLTGSKGTGEKRDNGWKIKTWQVVILTSLLSVSASLAIQKFWNLWMIPGLSRDNTALSRGGLSSGEAAALYSNFDFWTTPTQAEDQGLTGAQSGSQWKPAGKFYVDFDNRIAYPMPDEDVVGWERFKADSMILWYTSKSRVKKSLQNDVIKSLQDSCHDLLVLVADKAARIRNKFSTVTGEAFSSIISIFQSCKTRADKSLNIFHRWLSSQSKFLFKWKQVGSRFHGTVRRFTTIIDCTVKSGRGIKRLIKR</sequence>
<gene>
    <name evidence="1" type="ORF">ZYGM_000689</name>
</gene>
<evidence type="ECO:0000313" key="2">
    <source>
        <dbReference type="Proteomes" id="UP000301737"/>
    </source>
</evidence>
<comment type="caution">
    <text evidence="1">The sequence shown here is derived from an EMBL/GenBank/DDBJ whole genome shotgun (WGS) entry which is preliminary data.</text>
</comment>
<dbReference type="EMBL" id="BIMX01000018">
    <property type="protein sequence ID" value="GCF00387.1"/>
    <property type="molecule type" value="Genomic_DNA"/>
</dbReference>
<proteinExistence type="predicted"/>
<dbReference type="OrthoDB" id="4059607at2759"/>